<feature type="binding site" evidence="1">
    <location>
        <position position="311"/>
    </location>
    <ligand>
        <name>substrate</name>
    </ligand>
</feature>
<feature type="binding site" description="axial binding residue" evidence="1">
    <location>
        <position position="297"/>
    </location>
    <ligand>
        <name>heme</name>
        <dbReference type="ChEBI" id="CHEBI:30413"/>
    </ligand>
    <ligandPart>
        <name>Fe</name>
        <dbReference type="ChEBI" id="CHEBI:18248"/>
    </ligandPart>
</feature>
<keyword evidence="1" id="KW-0823">Tryptophan catabolism</keyword>
<dbReference type="EMBL" id="BQKE01000002">
    <property type="protein sequence ID" value="GJM62696.1"/>
    <property type="molecule type" value="Genomic_DNA"/>
</dbReference>
<dbReference type="HAMAP" id="MF_01972">
    <property type="entry name" value="T23O"/>
    <property type="match status" value="1"/>
</dbReference>
<comment type="caution">
    <text evidence="1">Lacks conserved residue(s) required for the propagation of feature annotation.</text>
</comment>
<dbReference type="GO" id="GO:0004833">
    <property type="term" value="F:L-tryptophan 2,3-dioxygenase activity"/>
    <property type="evidence" value="ECO:0007669"/>
    <property type="project" value="UniProtKB-UniRule"/>
</dbReference>
<dbReference type="SUPFAM" id="SSF140959">
    <property type="entry name" value="Indolic compounds 2,3-dioxygenase-like"/>
    <property type="match status" value="1"/>
</dbReference>
<protein>
    <recommendedName>
        <fullName evidence="1">Tryptophan 2,3-dioxygenase</fullName>
        <shortName evidence="1">TDO</shortName>
        <ecNumber evidence="1">1.13.11.11</ecNumber>
    </recommendedName>
    <alternativeName>
        <fullName evidence="1">Tryptamin 2,3-dioxygenase</fullName>
    </alternativeName>
    <alternativeName>
        <fullName evidence="1">Tryptophan oxygenase</fullName>
        <shortName evidence="1">TO</shortName>
        <shortName evidence="1">TRPO</shortName>
    </alternativeName>
    <alternativeName>
        <fullName evidence="1">Tryptophan pyrrolase</fullName>
    </alternativeName>
    <alternativeName>
        <fullName evidence="1">Tryptophanase</fullName>
    </alternativeName>
</protein>
<comment type="similarity">
    <text evidence="1">Belongs to the tryptophan 2,3-dioxygenase family.</text>
</comment>
<comment type="function">
    <text evidence="1">Heme-dependent dioxygenase that catalyzes the oxidative cleavage of the L-tryptophan (L-Trp) pyrrole ring and converts L-tryptophan to N-formyl-L-kynurenine. Catalyzes the oxidative cleavage of the indole moiety.</text>
</comment>
<sequence length="369" mass="43013">MHKNKGAVYYGAYLKLKQLLNAQTPLSKLYGEESHDEMLFILVHQTYELWFKQILHELKSIQLTFQKQHISAQDMHATVRKLDRIYKIQQVMQGHLKVLETMTPMDFLEFRDLLVPASGFQSVQFREIEIRMGLSTKNRQGVDRKFFTGRLSDEDAEQLKAVEKESSLFQLLQIWLERMPFTTEAHFDFWNAYEKAVQKMLEEEANLILQHPAPDPDVKAGQEKALEGTKSTFSALFDEEKYLKLQQEGHFKLSRKALMNALFILLYRDEPLLQQPFECLNLLMDIDEQFTAWRYSHALMAQRMLGSKIGTGGSSGHQYLKRTTQNNRVFDDLFNLSTFLLPKAYLPSLPKNIKDFLNFNIESTSPKLS</sequence>
<keyword evidence="1" id="KW-0349">Heme</keyword>
<comment type="caution">
    <text evidence="2">The sequence shown here is derived from an EMBL/GenBank/DDBJ whole genome shotgun (WGS) entry which is preliminary data.</text>
</comment>
<evidence type="ECO:0000313" key="2">
    <source>
        <dbReference type="EMBL" id="GJM62696.1"/>
    </source>
</evidence>
<organism evidence="2 3">
    <name type="scientific">Persicobacter diffluens</name>
    <dbReference type="NCBI Taxonomy" id="981"/>
    <lineage>
        <taxon>Bacteria</taxon>
        <taxon>Pseudomonadati</taxon>
        <taxon>Bacteroidota</taxon>
        <taxon>Cytophagia</taxon>
        <taxon>Cytophagales</taxon>
        <taxon>Persicobacteraceae</taxon>
        <taxon>Persicobacter</taxon>
    </lineage>
</organism>
<keyword evidence="3" id="KW-1185">Reference proteome</keyword>
<name>A0AAN5AMT5_9BACT</name>
<dbReference type="Gene3D" id="1.10.287.3810">
    <property type="match status" value="1"/>
</dbReference>
<accession>A0AAN5AMT5</accession>
<dbReference type="Pfam" id="PF03301">
    <property type="entry name" value="Trp_dioxygenase"/>
    <property type="match status" value="1"/>
</dbReference>
<dbReference type="Gene3D" id="1.20.58.480">
    <property type="match status" value="1"/>
</dbReference>
<comment type="subunit">
    <text evidence="1">Homotetramer.</text>
</comment>
<dbReference type="EC" id="1.13.11.11" evidence="1"/>
<feature type="binding site" evidence="1">
    <location>
        <position position="111"/>
    </location>
    <ligand>
        <name>substrate</name>
    </ligand>
</feature>
<comment type="pathway">
    <text evidence="1">Amino-acid degradation; L-tryptophan degradation via kynurenine pathway; L-kynurenine from L-tryptophan: step 1/2.</text>
</comment>
<dbReference type="GO" id="GO:0046872">
    <property type="term" value="F:metal ion binding"/>
    <property type="evidence" value="ECO:0007669"/>
    <property type="project" value="UniProtKB-KW"/>
</dbReference>
<dbReference type="InterPro" id="IPR037217">
    <property type="entry name" value="Trp/Indoleamine_2_3_dOase-like"/>
</dbReference>
<keyword evidence="1" id="KW-0223">Dioxygenase</keyword>
<comment type="cofactor">
    <cofactor evidence="1">
        <name>heme</name>
        <dbReference type="ChEBI" id="CHEBI:30413"/>
    </cofactor>
    <text evidence="1">Binds 1 heme group per subunit.</text>
</comment>
<gene>
    <name evidence="1" type="primary">kynA</name>
    <name evidence="2" type="ORF">PEDI_32480</name>
</gene>
<dbReference type="RefSeq" id="WP_338237940.1">
    <property type="nucleotide sequence ID" value="NZ_BQKE01000002.1"/>
</dbReference>
<dbReference type="GO" id="GO:0019442">
    <property type="term" value="P:L-tryptophan catabolic process to acetyl-CoA"/>
    <property type="evidence" value="ECO:0007669"/>
    <property type="project" value="TreeGrafter"/>
</dbReference>
<dbReference type="PANTHER" id="PTHR10138:SF0">
    <property type="entry name" value="TRYPTOPHAN 2,3-DIOXYGENASE"/>
    <property type="match status" value="1"/>
</dbReference>
<evidence type="ECO:0000313" key="3">
    <source>
        <dbReference type="Proteomes" id="UP001310022"/>
    </source>
</evidence>
<evidence type="ECO:0000256" key="1">
    <source>
        <dbReference type="HAMAP-Rule" id="MF_01972"/>
    </source>
</evidence>
<reference evidence="2 3" key="1">
    <citation type="submission" date="2021-12" db="EMBL/GenBank/DDBJ databases">
        <title>Genome sequencing of bacteria with rrn-lacking chromosome and rrn-plasmid.</title>
        <authorList>
            <person name="Anda M."/>
            <person name="Iwasaki W."/>
        </authorList>
    </citation>
    <scope>NUCLEOTIDE SEQUENCE [LARGE SCALE GENOMIC DNA]</scope>
    <source>
        <strain evidence="2 3">NBRC 15940</strain>
    </source>
</reference>
<comment type="catalytic activity">
    <reaction evidence="1">
        <text>L-tryptophan + O2 = N-formyl-L-kynurenine</text>
        <dbReference type="Rhea" id="RHEA:24536"/>
        <dbReference type="ChEBI" id="CHEBI:15379"/>
        <dbReference type="ChEBI" id="CHEBI:57912"/>
        <dbReference type="ChEBI" id="CHEBI:58629"/>
        <dbReference type="EC" id="1.13.11.11"/>
    </reaction>
</comment>
<proteinExistence type="inferred from homology"/>
<dbReference type="PANTHER" id="PTHR10138">
    <property type="entry name" value="TRYPTOPHAN 2,3-DIOXYGENASE"/>
    <property type="match status" value="1"/>
</dbReference>
<dbReference type="GO" id="GO:0020037">
    <property type="term" value="F:heme binding"/>
    <property type="evidence" value="ECO:0007669"/>
    <property type="project" value="UniProtKB-UniRule"/>
</dbReference>
<dbReference type="GO" id="GO:0019441">
    <property type="term" value="P:L-tryptophan catabolic process to kynurenine"/>
    <property type="evidence" value="ECO:0007669"/>
    <property type="project" value="UniProtKB-UniRule"/>
</dbReference>
<dbReference type="AlphaFoldDB" id="A0AAN5AMT5"/>
<keyword evidence="1" id="KW-0479">Metal-binding</keyword>
<dbReference type="Proteomes" id="UP001310022">
    <property type="component" value="Unassembled WGS sequence"/>
</dbReference>
<keyword evidence="1" id="KW-0560">Oxidoreductase</keyword>
<keyword evidence="1" id="KW-0408">Iron</keyword>
<dbReference type="InterPro" id="IPR004981">
    <property type="entry name" value="Trp_2_3_dOase"/>
</dbReference>